<gene>
    <name evidence="2" type="ORF">GGX14DRAFT_451047</name>
</gene>
<dbReference type="AlphaFoldDB" id="A0AAD6VEU0"/>
<accession>A0AAD6VEU0</accession>
<feature type="signal peptide" evidence="1">
    <location>
        <begin position="1"/>
        <end position="25"/>
    </location>
</feature>
<evidence type="ECO:0000256" key="1">
    <source>
        <dbReference type="SAM" id="SignalP"/>
    </source>
</evidence>
<sequence length="148" mass="16631">DRNTCVFFSLIHGLSLCWWLKRVTRLPPPAFCILTQTSAELQILIKCVPGATKSRNQCRCIFPLRLPSHCRPPVRVLGHIDHRYPRKDERVRIRDSRPNSRMTVVTEGMVSVSPTTPSGPSPHVVTLVLILTPGALGIFSSDVHETNR</sequence>
<keyword evidence="1" id="KW-0732">Signal</keyword>
<dbReference type="EMBL" id="JARJCW010000028">
    <property type="protein sequence ID" value="KAJ7210538.1"/>
    <property type="molecule type" value="Genomic_DNA"/>
</dbReference>
<protein>
    <submittedName>
        <fullName evidence="2">Uncharacterized protein</fullName>
    </submittedName>
</protein>
<feature type="chain" id="PRO_5041930712" evidence="1">
    <location>
        <begin position="26"/>
        <end position="148"/>
    </location>
</feature>
<feature type="non-terminal residue" evidence="2">
    <location>
        <position position="148"/>
    </location>
</feature>
<comment type="caution">
    <text evidence="2">The sequence shown here is derived from an EMBL/GenBank/DDBJ whole genome shotgun (WGS) entry which is preliminary data.</text>
</comment>
<name>A0AAD6VEU0_9AGAR</name>
<evidence type="ECO:0000313" key="2">
    <source>
        <dbReference type="EMBL" id="KAJ7210538.1"/>
    </source>
</evidence>
<keyword evidence="3" id="KW-1185">Reference proteome</keyword>
<evidence type="ECO:0000313" key="3">
    <source>
        <dbReference type="Proteomes" id="UP001219525"/>
    </source>
</evidence>
<organism evidence="2 3">
    <name type="scientific">Mycena pura</name>
    <dbReference type="NCBI Taxonomy" id="153505"/>
    <lineage>
        <taxon>Eukaryota</taxon>
        <taxon>Fungi</taxon>
        <taxon>Dikarya</taxon>
        <taxon>Basidiomycota</taxon>
        <taxon>Agaricomycotina</taxon>
        <taxon>Agaricomycetes</taxon>
        <taxon>Agaricomycetidae</taxon>
        <taxon>Agaricales</taxon>
        <taxon>Marasmiineae</taxon>
        <taxon>Mycenaceae</taxon>
        <taxon>Mycena</taxon>
    </lineage>
</organism>
<dbReference type="Proteomes" id="UP001219525">
    <property type="component" value="Unassembled WGS sequence"/>
</dbReference>
<reference evidence="2" key="1">
    <citation type="submission" date="2023-03" db="EMBL/GenBank/DDBJ databases">
        <title>Massive genome expansion in bonnet fungi (Mycena s.s.) driven by repeated elements and novel gene families across ecological guilds.</title>
        <authorList>
            <consortium name="Lawrence Berkeley National Laboratory"/>
            <person name="Harder C.B."/>
            <person name="Miyauchi S."/>
            <person name="Viragh M."/>
            <person name="Kuo A."/>
            <person name="Thoen E."/>
            <person name="Andreopoulos B."/>
            <person name="Lu D."/>
            <person name="Skrede I."/>
            <person name="Drula E."/>
            <person name="Henrissat B."/>
            <person name="Morin E."/>
            <person name="Kohler A."/>
            <person name="Barry K."/>
            <person name="LaButti K."/>
            <person name="Morin E."/>
            <person name="Salamov A."/>
            <person name="Lipzen A."/>
            <person name="Mereny Z."/>
            <person name="Hegedus B."/>
            <person name="Baldrian P."/>
            <person name="Stursova M."/>
            <person name="Weitz H."/>
            <person name="Taylor A."/>
            <person name="Grigoriev I.V."/>
            <person name="Nagy L.G."/>
            <person name="Martin F."/>
            <person name="Kauserud H."/>
        </authorList>
    </citation>
    <scope>NUCLEOTIDE SEQUENCE</scope>
    <source>
        <strain evidence="2">9144</strain>
    </source>
</reference>
<proteinExistence type="predicted"/>